<dbReference type="OrthoDB" id="5383784at2759"/>
<dbReference type="Proteomes" id="UP000030752">
    <property type="component" value="Unassembled WGS sequence"/>
</dbReference>
<dbReference type="EMBL" id="KB822722">
    <property type="protein sequence ID" value="ETN38479.1"/>
    <property type="molecule type" value="Genomic_DNA"/>
</dbReference>
<keyword evidence="3" id="KW-1185">Reference proteome</keyword>
<dbReference type="VEuPathDB" id="FungiDB:HMPREF1541_06514"/>
<dbReference type="InParanoid" id="W2RRZ6"/>
<gene>
    <name evidence="2" type="ORF">HMPREF1541_06514</name>
</gene>
<dbReference type="RefSeq" id="XP_008719068.1">
    <property type="nucleotide sequence ID" value="XM_008720846.1"/>
</dbReference>
<name>W2RRZ6_CYPE1</name>
<reference evidence="2 3" key="1">
    <citation type="submission" date="2013-03" db="EMBL/GenBank/DDBJ databases">
        <title>The Genome Sequence of Phialophora europaea CBS 101466.</title>
        <authorList>
            <consortium name="The Broad Institute Genomics Platform"/>
            <person name="Cuomo C."/>
            <person name="de Hoog S."/>
            <person name="Gorbushina A."/>
            <person name="Walker B."/>
            <person name="Young S.K."/>
            <person name="Zeng Q."/>
            <person name="Gargeya S."/>
            <person name="Fitzgerald M."/>
            <person name="Haas B."/>
            <person name="Abouelleil A."/>
            <person name="Allen A.W."/>
            <person name="Alvarado L."/>
            <person name="Arachchi H.M."/>
            <person name="Berlin A.M."/>
            <person name="Chapman S.B."/>
            <person name="Gainer-Dewar J."/>
            <person name="Goldberg J."/>
            <person name="Griggs A."/>
            <person name="Gujja S."/>
            <person name="Hansen M."/>
            <person name="Howarth C."/>
            <person name="Imamovic A."/>
            <person name="Ireland A."/>
            <person name="Larimer J."/>
            <person name="McCowan C."/>
            <person name="Murphy C."/>
            <person name="Pearson M."/>
            <person name="Poon T.W."/>
            <person name="Priest M."/>
            <person name="Roberts A."/>
            <person name="Saif S."/>
            <person name="Shea T."/>
            <person name="Sisk P."/>
            <person name="Sykes S."/>
            <person name="Wortman J."/>
            <person name="Nusbaum C."/>
            <person name="Birren B."/>
        </authorList>
    </citation>
    <scope>NUCLEOTIDE SEQUENCE [LARGE SCALE GENOMIC DNA]</scope>
    <source>
        <strain evidence="2 3">CBS 101466</strain>
    </source>
</reference>
<organism evidence="2 3">
    <name type="scientific">Cyphellophora europaea (strain CBS 101466)</name>
    <name type="common">Phialophora europaea</name>
    <dbReference type="NCBI Taxonomy" id="1220924"/>
    <lineage>
        <taxon>Eukaryota</taxon>
        <taxon>Fungi</taxon>
        <taxon>Dikarya</taxon>
        <taxon>Ascomycota</taxon>
        <taxon>Pezizomycotina</taxon>
        <taxon>Eurotiomycetes</taxon>
        <taxon>Chaetothyriomycetidae</taxon>
        <taxon>Chaetothyriales</taxon>
        <taxon>Cyphellophoraceae</taxon>
        <taxon>Cyphellophora</taxon>
    </lineage>
</organism>
<dbReference type="GeneID" id="19973853"/>
<dbReference type="HOGENOM" id="CLU_367597_0_0_1"/>
<evidence type="ECO:0000313" key="2">
    <source>
        <dbReference type="EMBL" id="ETN38479.1"/>
    </source>
</evidence>
<feature type="region of interest" description="Disordered" evidence="1">
    <location>
        <begin position="500"/>
        <end position="546"/>
    </location>
</feature>
<sequence length="694" mass="77390">MGRLSHLIRLALGRSAFEEPLRDENGEFVLNSHAFDNGAPGYVQQFDSRGHPVNESSERADKALRRAQNEVLRVVGVVRSKHDTDTKLARRHDLSDDELVDLVKLENFVGLAMREIFALGLDFGSWWAISFRSRLVTFRSYFAPSLMDVMYSETRRLGPPAFCLSGLGFGIAADWIRDYRYMFTPSMHRPIRPNVDDCKNLKAQNCLLLNDHRKDVGIFTIEWPIRAHSMLQALGLMPVEHLISWSTFISPLSESPKYLARMPAAVSLPAYGAFCISLVTSPFVLAYIGEQIRESIELRLRFLLPDIIAKPDRADRLSVGGRVGELDTYTTIIPKFHQDPLAIPFLKSRLSFLDQLRIAFPTCLKILTWLRLTSGGDMIDGAEIPEILQAAKYRYGALVRENHRRPLQAQLPDDQLRRMAIDQALSEMHIDPIGRIGYIHEWADDISTATPDPDDLNLSDADVDEMTAGGHALAPRAQMSDETEISPTVPLERLLEPVDLPEANMPDPSAPSTPVPGLSRAPSLARASHTPERLQGIAPRPVRRPTELDEDISAIASSLQNRAATPKPGYDHRSNPKYFRVTTLSTFTGDLTCLCASSFLASMIMLPFDVYYTRRLATAFLASGTAQTPRATSILEDIGPLRPTMGIFNSSTLALTAKVLMTFHLEALAKLLVLSVGSRVCSWMGKAWFLWGRA</sequence>
<dbReference type="eggNOG" id="ENOG502SQ74">
    <property type="taxonomic scope" value="Eukaryota"/>
</dbReference>
<proteinExistence type="predicted"/>
<protein>
    <submittedName>
        <fullName evidence="2">Uncharacterized protein</fullName>
    </submittedName>
</protein>
<dbReference type="AlphaFoldDB" id="W2RRZ6"/>
<evidence type="ECO:0000256" key="1">
    <source>
        <dbReference type="SAM" id="MobiDB-lite"/>
    </source>
</evidence>
<evidence type="ECO:0000313" key="3">
    <source>
        <dbReference type="Proteomes" id="UP000030752"/>
    </source>
</evidence>
<accession>W2RRZ6</accession>